<keyword evidence="4 9" id="KW-0732">Signal</keyword>
<feature type="region of interest" description="Disordered" evidence="10">
    <location>
        <begin position="486"/>
        <end position="508"/>
    </location>
</feature>
<gene>
    <name evidence="13" type="ORF">B0T16DRAFT_443944</name>
</gene>
<comment type="caution">
    <text evidence="13">The sequence shown here is derived from an EMBL/GenBank/DDBJ whole genome shotgun (WGS) entry which is preliminary data.</text>
</comment>
<comment type="subcellular location">
    <subcellularLocation>
        <location evidence="1 9">Cell membrane</location>
        <topology evidence="1 9">Lipid-anchor</topology>
        <topology evidence="1 9">GPI-anchor</topology>
    </subcellularLocation>
</comment>
<evidence type="ECO:0000256" key="11">
    <source>
        <dbReference type="SAM" id="Phobius"/>
    </source>
</evidence>
<evidence type="ECO:0000313" key="13">
    <source>
        <dbReference type="EMBL" id="KAK0652818.1"/>
    </source>
</evidence>
<evidence type="ECO:0000256" key="8">
    <source>
        <dbReference type="ARBA" id="ARBA00023288"/>
    </source>
</evidence>
<evidence type="ECO:0000256" key="7">
    <source>
        <dbReference type="ARBA" id="ARBA00023180"/>
    </source>
</evidence>
<evidence type="ECO:0000313" key="14">
    <source>
        <dbReference type="Proteomes" id="UP001174936"/>
    </source>
</evidence>
<comment type="function">
    <text evidence="9">Splits internally a 1,3-beta-glucan molecule and transfers the newly generated reducing end (the donor) to the non-reducing end of another 1,3-beta-glucan molecule (the acceptor) forming a 1,3-beta linkage, resulting in the elongation of 1,3-beta-glucan chains in the cell wall.</text>
</comment>
<dbReference type="Gene3D" id="3.20.20.80">
    <property type="entry name" value="Glycosidases"/>
    <property type="match status" value="1"/>
</dbReference>
<keyword evidence="7" id="KW-0325">Glycoprotein</keyword>
<dbReference type="SUPFAM" id="SSF51445">
    <property type="entry name" value="(Trans)glycosidases"/>
    <property type="match status" value="1"/>
</dbReference>
<keyword evidence="3 9" id="KW-0336">GPI-anchor</keyword>
<dbReference type="PANTHER" id="PTHR31468">
    <property type="entry name" value="1,3-BETA-GLUCANOSYLTRANSFERASE GAS1"/>
    <property type="match status" value="1"/>
</dbReference>
<feature type="signal peptide" evidence="9">
    <location>
        <begin position="1"/>
        <end position="20"/>
    </location>
</feature>
<evidence type="ECO:0000256" key="2">
    <source>
        <dbReference type="ARBA" id="ARBA00007528"/>
    </source>
</evidence>
<keyword evidence="9" id="KW-0808">Transferase</keyword>
<feature type="transmembrane region" description="Helical" evidence="11">
    <location>
        <begin position="517"/>
        <end position="541"/>
    </location>
</feature>
<keyword evidence="11" id="KW-1133">Transmembrane helix</keyword>
<feature type="chain" id="PRO_5041490439" description="1,3-beta-glucanosyltransferase" evidence="9">
    <location>
        <begin position="21"/>
        <end position="542"/>
    </location>
</feature>
<feature type="compositionally biased region" description="Gly residues" evidence="10">
    <location>
        <begin position="491"/>
        <end position="503"/>
    </location>
</feature>
<dbReference type="SMART" id="SM00768">
    <property type="entry name" value="X8"/>
    <property type="match status" value="1"/>
</dbReference>
<reference evidence="13" key="1">
    <citation type="submission" date="2023-06" db="EMBL/GenBank/DDBJ databases">
        <title>Genome-scale phylogeny and comparative genomics of the fungal order Sordariales.</title>
        <authorList>
            <consortium name="Lawrence Berkeley National Laboratory"/>
            <person name="Hensen N."/>
            <person name="Bonometti L."/>
            <person name="Westerberg I."/>
            <person name="Brannstrom I.O."/>
            <person name="Guillou S."/>
            <person name="Cros-Aarteil S."/>
            <person name="Calhoun S."/>
            <person name="Haridas S."/>
            <person name="Kuo A."/>
            <person name="Mondo S."/>
            <person name="Pangilinan J."/>
            <person name="Riley R."/>
            <person name="Labutti K."/>
            <person name="Andreopoulos B."/>
            <person name="Lipzen A."/>
            <person name="Chen C."/>
            <person name="Yanf M."/>
            <person name="Daum C."/>
            <person name="Ng V."/>
            <person name="Clum A."/>
            <person name="Steindorff A."/>
            <person name="Ohm R."/>
            <person name="Martin F."/>
            <person name="Silar P."/>
            <person name="Natvig D."/>
            <person name="Lalanne C."/>
            <person name="Gautier V."/>
            <person name="Ament-Velasquez S.L."/>
            <person name="Kruys A."/>
            <person name="Hutchinson M.I."/>
            <person name="Powell A.J."/>
            <person name="Barry K."/>
            <person name="Miller A.N."/>
            <person name="Grigoriev I.V."/>
            <person name="Debuchy R."/>
            <person name="Gladieux P."/>
            <person name="Thoren M.H."/>
            <person name="Johannesson H."/>
        </authorList>
    </citation>
    <scope>NUCLEOTIDE SEQUENCE</scope>
    <source>
        <strain evidence="13">SMH2532-1</strain>
    </source>
</reference>
<dbReference type="InterPro" id="IPR012946">
    <property type="entry name" value="X8"/>
</dbReference>
<organism evidence="13 14">
    <name type="scientific">Cercophora newfieldiana</name>
    <dbReference type="NCBI Taxonomy" id="92897"/>
    <lineage>
        <taxon>Eukaryota</taxon>
        <taxon>Fungi</taxon>
        <taxon>Dikarya</taxon>
        <taxon>Ascomycota</taxon>
        <taxon>Pezizomycotina</taxon>
        <taxon>Sordariomycetes</taxon>
        <taxon>Sordariomycetidae</taxon>
        <taxon>Sordariales</taxon>
        <taxon>Lasiosphaeriaceae</taxon>
        <taxon>Cercophora</taxon>
    </lineage>
</organism>
<evidence type="ECO:0000256" key="6">
    <source>
        <dbReference type="ARBA" id="ARBA00023157"/>
    </source>
</evidence>
<evidence type="ECO:0000259" key="12">
    <source>
        <dbReference type="SMART" id="SM00768"/>
    </source>
</evidence>
<evidence type="ECO:0000256" key="10">
    <source>
        <dbReference type="SAM" id="MobiDB-lite"/>
    </source>
</evidence>
<evidence type="ECO:0000256" key="9">
    <source>
        <dbReference type="RuleBase" id="RU361209"/>
    </source>
</evidence>
<dbReference type="GO" id="GO:0098552">
    <property type="term" value="C:side of membrane"/>
    <property type="evidence" value="ECO:0007669"/>
    <property type="project" value="UniProtKB-KW"/>
</dbReference>
<feature type="domain" description="X8" evidence="12">
    <location>
        <begin position="381"/>
        <end position="471"/>
    </location>
</feature>
<evidence type="ECO:0000256" key="4">
    <source>
        <dbReference type="ARBA" id="ARBA00022729"/>
    </source>
</evidence>
<dbReference type="Proteomes" id="UP001174936">
    <property type="component" value="Unassembled WGS sequence"/>
</dbReference>
<evidence type="ECO:0000256" key="1">
    <source>
        <dbReference type="ARBA" id="ARBA00004609"/>
    </source>
</evidence>
<dbReference type="FunFam" id="3.20.20.80:FF:000038">
    <property type="entry name" value="1,3-beta-glucanosyltransferase"/>
    <property type="match status" value="1"/>
</dbReference>
<dbReference type="AlphaFoldDB" id="A0AA39YHR5"/>
<dbReference type="InterPro" id="IPR017853">
    <property type="entry name" value="GH"/>
</dbReference>
<dbReference type="Pfam" id="PF07983">
    <property type="entry name" value="X8"/>
    <property type="match status" value="1"/>
</dbReference>
<keyword evidence="6" id="KW-1015">Disulfide bond</keyword>
<evidence type="ECO:0000256" key="5">
    <source>
        <dbReference type="ARBA" id="ARBA00023136"/>
    </source>
</evidence>
<protein>
    <recommendedName>
        <fullName evidence="9">1,3-beta-glucanosyltransferase</fullName>
        <ecNumber evidence="9">2.4.1.-</ecNumber>
    </recommendedName>
</protein>
<proteinExistence type="inferred from homology"/>
<keyword evidence="11" id="KW-0812">Transmembrane</keyword>
<dbReference type="Pfam" id="PF03198">
    <property type="entry name" value="Glyco_hydro_72"/>
    <property type="match status" value="1"/>
</dbReference>
<dbReference type="EMBL" id="JAULSV010000002">
    <property type="protein sequence ID" value="KAK0652818.1"/>
    <property type="molecule type" value="Genomic_DNA"/>
</dbReference>
<dbReference type="GO" id="GO:0071970">
    <property type="term" value="P:fungal-type cell wall (1-&gt;3)-beta-D-glucan biosynthetic process"/>
    <property type="evidence" value="ECO:0007669"/>
    <property type="project" value="TreeGrafter"/>
</dbReference>
<sequence length="542" mass="57689">MHFTKKAAIASSLLLGQASAALQPIVMKGTKFFYSNGTQFYMNGIAYQQDSAAGGASTGSTKYLDPLADEKACARDVPFLKALRTNTIRTYAIDPTQNHDACMKLLDDAGIYVISDLSEPALSINRDDPLWDVDLLDRYTKVVDALAPYSNVIGFFAGNEVTNNASNTDASAFVKAAVRDTKAHIKKNWPERWLGVGYATNDDADIRDPMAAYFNCGDQEMAIDYWGYNIYSWCGESTFEKSGYSTQVENFRNYSVPVFFAEYGCNVPNGAAARIWQETGALYSDKMTDVFSGGIVYMYFQEENDYGIVKINGNAAVTQKDFAPLATAMASIKPSSVAMDSYTPTNQPQACPEIQKNWKVKGDSLPPTPNKSTCDCMFNSLSCAPASDLTAREYPEIFGFICGADKKACAGISADTESGVYGAYSMCNAKQKLGYVLDAYYKNQGNAKDACDFKGKAVLAKSASVPDNCKSALASASSVNSIAATATSGSGTSGGGSGSGSGSGKKDNSAAGPMRSLFTLGDVAVGLYALVAMGVGAGVVLL</sequence>
<name>A0AA39YHR5_9PEZI</name>
<keyword evidence="5 9" id="KW-0472">Membrane</keyword>
<evidence type="ECO:0000256" key="3">
    <source>
        <dbReference type="ARBA" id="ARBA00022622"/>
    </source>
</evidence>
<comment type="similarity">
    <text evidence="2 9">Belongs to the glycosyl hydrolase 72 family.</text>
</comment>
<dbReference type="GO" id="GO:0031505">
    <property type="term" value="P:fungal-type cell wall organization"/>
    <property type="evidence" value="ECO:0007669"/>
    <property type="project" value="TreeGrafter"/>
</dbReference>
<dbReference type="GO" id="GO:0005886">
    <property type="term" value="C:plasma membrane"/>
    <property type="evidence" value="ECO:0007669"/>
    <property type="project" value="UniProtKB-SubCell"/>
</dbReference>
<dbReference type="EC" id="2.4.1.-" evidence="9"/>
<accession>A0AA39YHR5</accession>
<dbReference type="PANTHER" id="PTHR31468:SF2">
    <property type="entry name" value="1,3-BETA-GLUCANOSYLTRANSFERASE GAS1"/>
    <property type="match status" value="1"/>
</dbReference>
<keyword evidence="8 9" id="KW-0449">Lipoprotein</keyword>
<dbReference type="GO" id="GO:0042124">
    <property type="term" value="F:1,3-beta-glucanosyltransferase activity"/>
    <property type="evidence" value="ECO:0007669"/>
    <property type="project" value="TreeGrafter"/>
</dbReference>
<dbReference type="Gene3D" id="1.20.58.1040">
    <property type="match status" value="1"/>
</dbReference>
<dbReference type="InterPro" id="IPR004886">
    <property type="entry name" value="Glucanosyltransferase"/>
</dbReference>
<keyword evidence="14" id="KW-1185">Reference proteome</keyword>